<keyword evidence="4" id="KW-1185">Reference proteome</keyword>
<reference evidence="3 4" key="1">
    <citation type="submission" date="2019-10" db="EMBL/GenBank/DDBJ databases">
        <title>Description of Paenibacillus humi sp. nov.</title>
        <authorList>
            <person name="Carlier A."/>
            <person name="Qi S."/>
        </authorList>
    </citation>
    <scope>NUCLEOTIDE SEQUENCE [LARGE SCALE GENOMIC DNA]</scope>
    <source>
        <strain evidence="3 4">LMG 31461</strain>
    </source>
</reference>
<dbReference type="SMART" id="SM00257">
    <property type="entry name" value="LysM"/>
    <property type="match status" value="1"/>
</dbReference>
<dbReference type="CDD" id="cd00118">
    <property type="entry name" value="LysM"/>
    <property type="match status" value="1"/>
</dbReference>
<dbReference type="InterPro" id="IPR018392">
    <property type="entry name" value="LysM"/>
</dbReference>
<evidence type="ECO:0000313" key="3">
    <source>
        <dbReference type="EMBL" id="NOU65077.1"/>
    </source>
</evidence>
<feature type="domain" description="LysM" evidence="2">
    <location>
        <begin position="104"/>
        <end position="154"/>
    </location>
</feature>
<evidence type="ECO:0000259" key="2">
    <source>
        <dbReference type="PROSITE" id="PS51782"/>
    </source>
</evidence>
<keyword evidence="1" id="KW-1133">Transmembrane helix</keyword>
<dbReference type="Pfam" id="PF01476">
    <property type="entry name" value="LysM"/>
    <property type="match status" value="1"/>
</dbReference>
<sequence>MVDSNMCSCYSDIRTNVWGMNYMYMAYSQSNGTTTLRGTAHASKGMTIKRGYAKLLLRFILIAVILGTVFSFGAIVQAYAGDGTVTVSTPITSAQPLAKATQNEKVVIQSGDTLWGIAEAHKKKSENTRSYVEKLKAFNHLTNSSLQEGQVLLLP</sequence>
<accession>A0ABX1X9F3</accession>
<organism evidence="3 4">
    <name type="scientific">Paenibacillus plantarum</name>
    <dbReference type="NCBI Taxonomy" id="2654975"/>
    <lineage>
        <taxon>Bacteria</taxon>
        <taxon>Bacillati</taxon>
        <taxon>Bacillota</taxon>
        <taxon>Bacilli</taxon>
        <taxon>Bacillales</taxon>
        <taxon>Paenibacillaceae</taxon>
        <taxon>Paenibacillus</taxon>
    </lineage>
</organism>
<keyword evidence="1" id="KW-0812">Transmembrane</keyword>
<feature type="transmembrane region" description="Helical" evidence="1">
    <location>
        <begin position="55"/>
        <end position="80"/>
    </location>
</feature>
<evidence type="ECO:0000256" key="1">
    <source>
        <dbReference type="SAM" id="Phobius"/>
    </source>
</evidence>
<keyword evidence="1" id="KW-0472">Membrane</keyword>
<dbReference type="SUPFAM" id="SSF54106">
    <property type="entry name" value="LysM domain"/>
    <property type="match status" value="1"/>
</dbReference>
<dbReference type="PROSITE" id="PS51782">
    <property type="entry name" value="LYSM"/>
    <property type="match status" value="1"/>
</dbReference>
<gene>
    <name evidence="3" type="ORF">GC096_13650</name>
</gene>
<comment type="caution">
    <text evidence="3">The sequence shown here is derived from an EMBL/GenBank/DDBJ whole genome shotgun (WGS) entry which is preliminary data.</text>
</comment>
<name>A0ABX1X9F3_9BACL</name>
<proteinExistence type="predicted"/>
<dbReference type="InterPro" id="IPR036779">
    <property type="entry name" value="LysM_dom_sf"/>
</dbReference>
<evidence type="ECO:0000313" key="4">
    <source>
        <dbReference type="Proteomes" id="UP000653578"/>
    </source>
</evidence>
<dbReference type="Gene3D" id="3.10.350.10">
    <property type="entry name" value="LysM domain"/>
    <property type="match status" value="1"/>
</dbReference>
<protein>
    <submittedName>
        <fullName evidence="3">LysM peptidoglycan-binding domain-containing protein</fullName>
    </submittedName>
</protein>
<dbReference type="EMBL" id="WHNY01000040">
    <property type="protein sequence ID" value="NOU65077.1"/>
    <property type="molecule type" value="Genomic_DNA"/>
</dbReference>
<dbReference type="Proteomes" id="UP000653578">
    <property type="component" value="Unassembled WGS sequence"/>
</dbReference>